<accession>A0A951PPC0</accession>
<dbReference type="AlphaFoldDB" id="A0A951PPC0"/>
<reference evidence="6" key="1">
    <citation type="submission" date="2021-05" db="EMBL/GenBank/DDBJ databases">
        <authorList>
            <person name="Pietrasiak N."/>
            <person name="Ward R."/>
            <person name="Stajich J.E."/>
            <person name="Kurbessoian T."/>
        </authorList>
    </citation>
    <scope>NUCLEOTIDE SEQUENCE</scope>
    <source>
        <strain evidence="6">CPER-KK1</strain>
    </source>
</reference>
<dbReference type="PANTHER" id="PTHR43588">
    <property type="entry name" value="COBALT-PRECORRIN-8 METHYLMUTASE"/>
    <property type="match status" value="1"/>
</dbReference>
<dbReference type="Pfam" id="PF02570">
    <property type="entry name" value="CbiC"/>
    <property type="match status" value="1"/>
</dbReference>
<evidence type="ECO:0000259" key="5">
    <source>
        <dbReference type="Pfam" id="PF02570"/>
    </source>
</evidence>
<dbReference type="EC" id="5.4.99.61" evidence="6"/>
<dbReference type="InterPro" id="IPR003722">
    <property type="entry name" value="Cbl_synth_CobH/CbiC"/>
</dbReference>
<evidence type="ECO:0000256" key="1">
    <source>
        <dbReference type="ARBA" id="ARBA00004953"/>
    </source>
</evidence>
<organism evidence="6 7">
    <name type="scientific">Symplocastrum torsivum CPER-KK1</name>
    <dbReference type="NCBI Taxonomy" id="450513"/>
    <lineage>
        <taxon>Bacteria</taxon>
        <taxon>Bacillati</taxon>
        <taxon>Cyanobacteriota</taxon>
        <taxon>Cyanophyceae</taxon>
        <taxon>Oscillatoriophycideae</taxon>
        <taxon>Oscillatoriales</taxon>
        <taxon>Microcoleaceae</taxon>
        <taxon>Symplocastrum</taxon>
    </lineage>
</organism>
<evidence type="ECO:0000256" key="4">
    <source>
        <dbReference type="ARBA" id="ARBA00023235"/>
    </source>
</evidence>
<sequence>MRLPIHPIMEQSFAVIDREIGEHHFSPTEYSIVRRVIHSTADFEFTQLVHFSQGAKDATTSHCAIASGIKALQQRVPIITDVGMVKQGVVGMVEKTFNNPLIAAVELAPVALPGKTRTETGLLQCFEKFPNAIFVIGNAPTALLALCSQLSTAPIQPSLVIGAPVGFISVLESKAALAQTPVPQIRVEGRKGGSAVAAAILNALLVLAWEAVD</sequence>
<protein>
    <submittedName>
        <fullName evidence="6">Precorrin-8X methylmutase</fullName>
        <ecNumber evidence="6">5.4.99.61</ecNumber>
    </submittedName>
</protein>
<dbReference type="Gene3D" id="3.40.50.10230">
    <property type="entry name" value="Cobalamin biosynthesis CobH/CbiC, precorrin-8X methylmutase"/>
    <property type="match status" value="1"/>
</dbReference>
<dbReference type="SUPFAM" id="SSF63965">
    <property type="entry name" value="Precorrin-8X methylmutase CbiC/CobH"/>
    <property type="match status" value="1"/>
</dbReference>
<proteinExistence type="inferred from homology"/>
<evidence type="ECO:0000313" key="6">
    <source>
        <dbReference type="EMBL" id="MBW4547342.1"/>
    </source>
</evidence>
<comment type="caution">
    <text evidence="6">The sequence shown here is derived from an EMBL/GenBank/DDBJ whole genome shotgun (WGS) entry which is preliminary data.</text>
</comment>
<dbReference type="GO" id="GO:0016993">
    <property type="term" value="F:precorrin-8X methylmutase activity"/>
    <property type="evidence" value="ECO:0007669"/>
    <property type="project" value="UniProtKB-EC"/>
</dbReference>
<evidence type="ECO:0000256" key="3">
    <source>
        <dbReference type="ARBA" id="ARBA00022573"/>
    </source>
</evidence>
<keyword evidence="3" id="KW-0169">Cobalamin biosynthesis</keyword>
<evidence type="ECO:0000256" key="2">
    <source>
        <dbReference type="ARBA" id="ARBA00009774"/>
    </source>
</evidence>
<dbReference type="PANTHER" id="PTHR43588:SF1">
    <property type="entry name" value="COBALT-PRECORRIN-8 METHYLMUTASE"/>
    <property type="match status" value="1"/>
</dbReference>
<reference evidence="6" key="2">
    <citation type="journal article" date="2022" name="Microbiol. Resour. Announc.">
        <title>Metagenome Sequencing to Explore Phylogenomics of Terrestrial Cyanobacteria.</title>
        <authorList>
            <person name="Ward R.D."/>
            <person name="Stajich J.E."/>
            <person name="Johansen J.R."/>
            <person name="Huntemann M."/>
            <person name="Clum A."/>
            <person name="Foster B."/>
            <person name="Foster B."/>
            <person name="Roux S."/>
            <person name="Palaniappan K."/>
            <person name="Varghese N."/>
            <person name="Mukherjee S."/>
            <person name="Reddy T.B.K."/>
            <person name="Daum C."/>
            <person name="Copeland A."/>
            <person name="Chen I.A."/>
            <person name="Ivanova N.N."/>
            <person name="Kyrpides N.C."/>
            <person name="Shapiro N."/>
            <person name="Eloe-Fadrosh E.A."/>
            <person name="Pietrasiak N."/>
        </authorList>
    </citation>
    <scope>NUCLEOTIDE SEQUENCE</scope>
    <source>
        <strain evidence="6">CPER-KK1</strain>
    </source>
</reference>
<comment type="similarity">
    <text evidence="2">Belongs to the CobH/CbiC family.</text>
</comment>
<dbReference type="EMBL" id="JAHHIF010000039">
    <property type="protein sequence ID" value="MBW4547342.1"/>
    <property type="molecule type" value="Genomic_DNA"/>
</dbReference>
<dbReference type="Proteomes" id="UP000753908">
    <property type="component" value="Unassembled WGS sequence"/>
</dbReference>
<dbReference type="NCBIfam" id="NF004620">
    <property type="entry name" value="PRK05954.1"/>
    <property type="match status" value="1"/>
</dbReference>
<name>A0A951PPC0_9CYAN</name>
<dbReference type="GO" id="GO:0009236">
    <property type="term" value="P:cobalamin biosynthetic process"/>
    <property type="evidence" value="ECO:0007669"/>
    <property type="project" value="UniProtKB-KW"/>
</dbReference>
<comment type="pathway">
    <text evidence="1">Cofactor biosynthesis; adenosylcobalamin biosynthesis.</text>
</comment>
<evidence type="ECO:0000313" key="7">
    <source>
        <dbReference type="Proteomes" id="UP000753908"/>
    </source>
</evidence>
<feature type="domain" description="Cobalamin biosynthesis precorrin-8X methylmutase CobH/CbiC" evidence="5">
    <location>
        <begin position="8"/>
        <end position="206"/>
    </location>
</feature>
<dbReference type="InterPro" id="IPR036588">
    <property type="entry name" value="CobH/CbiC_sf"/>
</dbReference>
<keyword evidence="4 6" id="KW-0413">Isomerase</keyword>
<gene>
    <name evidence="6" type="ORF">KME25_23315</name>
</gene>